<dbReference type="EMBL" id="CP136896">
    <property type="protein sequence ID" value="WOL12974.1"/>
    <property type="molecule type" value="Genomic_DNA"/>
</dbReference>
<feature type="compositionally biased region" description="Basic and acidic residues" evidence="1">
    <location>
        <begin position="223"/>
        <end position="233"/>
    </location>
</feature>
<feature type="domain" description="DUF4408" evidence="3">
    <location>
        <begin position="51"/>
        <end position="83"/>
    </location>
</feature>
<sequence>MDFRSRSNGGGDTWAPTATRAALVSAGVVIVAVALRFAGPSLLGFLAIAVPQAYASAVTWLRPPYLYLVINGIIISIAASSRFQKQHSAADPTPISPSSLLAMDPPPVQAQAYEAKPAEDAPSKDLHGEPKAEAVDEEGDGFVVSRLSRKTESAAEISTEYAAAAEVKPLVSTRFSHRKVAKPSPEGKALGVARRPRRNETLEGTWRAITEGRAVPLARHLKKSDTWDTHGGGDGEESAATKAAAMRKSETFKEHAAEAAPPRRLKKETSVGQEELNRRVEAFIRKFNEDMRLQRQESLRNYMEMMNRGSH</sequence>
<organism evidence="4 5">
    <name type="scientific">Canna indica</name>
    <name type="common">Indian-shot</name>
    <dbReference type="NCBI Taxonomy" id="4628"/>
    <lineage>
        <taxon>Eukaryota</taxon>
        <taxon>Viridiplantae</taxon>
        <taxon>Streptophyta</taxon>
        <taxon>Embryophyta</taxon>
        <taxon>Tracheophyta</taxon>
        <taxon>Spermatophyta</taxon>
        <taxon>Magnoliopsida</taxon>
        <taxon>Liliopsida</taxon>
        <taxon>Zingiberales</taxon>
        <taxon>Cannaceae</taxon>
        <taxon>Canna</taxon>
    </lineage>
</organism>
<feature type="region of interest" description="Disordered" evidence="1">
    <location>
        <begin position="223"/>
        <end position="272"/>
    </location>
</feature>
<name>A0AAQ3QIZ9_9LILI</name>
<feature type="region of interest" description="Disordered" evidence="1">
    <location>
        <begin position="178"/>
        <end position="197"/>
    </location>
</feature>
<dbReference type="Pfam" id="PF05553">
    <property type="entry name" value="DUF761"/>
    <property type="match status" value="1"/>
</dbReference>
<keyword evidence="5" id="KW-1185">Reference proteome</keyword>
<evidence type="ECO:0000313" key="5">
    <source>
        <dbReference type="Proteomes" id="UP001327560"/>
    </source>
</evidence>
<evidence type="ECO:0000259" key="3">
    <source>
        <dbReference type="Pfam" id="PF14364"/>
    </source>
</evidence>
<keyword evidence="2" id="KW-0472">Membrane</keyword>
<keyword evidence="2" id="KW-0812">Transmembrane</keyword>
<evidence type="ECO:0000313" key="4">
    <source>
        <dbReference type="EMBL" id="WOL12974.1"/>
    </source>
</evidence>
<gene>
    <name evidence="4" type="ORF">Cni_G21743</name>
</gene>
<feature type="transmembrane region" description="Helical" evidence="2">
    <location>
        <begin position="65"/>
        <end position="83"/>
    </location>
</feature>
<proteinExistence type="predicted"/>
<reference evidence="4 5" key="1">
    <citation type="submission" date="2023-10" db="EMBL/GenBank/DDBJ databases">
        <title>Chromosome-scale genome assembly provides insights into flower coloration mechanisms of Canna indica.</title>
        <authorList>
            <person name="Li C."/>
        </authorList>
    </citation>
    <scope>NUCLEOTIDE SEQUENCE [LARGE SCALE GENOMIC DNA]</scope>
    <source>
        <tissue evidence="4">Flower</tissue>
    </source>
</reference>
<dbReference type="Pfam" id="PF14364">
    <property type="entry name" value="DUF4408"/>
    <property type="match status" value="1"/>
</dbReference>
<feature type="compositionally biased region" description="Basic and acidic residues" evidence="1">
    <location>
        <begin position="247"/>
        <end position="257"/>
    </location>
</feature>
<evidence type="ECO:0000256" key="1">
    <source>
        <dbReference type="SAM" id="MobiDB-lite"/>
    </source>
</evidence>
<dbReference type="PANTHER" id="PTHR33098">
    <property type="entry name" value="COTTON FIBER (DUF761)"/>
    <property type="match status" value="1"/>
</dbReference>
<evidence type="ECO:0000256" key="2">
    <source>
        <dbReference type="SAM" id="Phobius"/>
    </source>
</evidence>
<protein>
    <recommendedName>
        <fullName evidence="3">DUF4408 domain-containing protein</fullName>
    </recommendedName>
</protein>
<dbReference type="InterPro" id="IPR008480">
    <property type="entry name" value="DUF761_pln"/>
</dbReference>
<feature type="compositionally biased region" description="Basic and acidic residues" evidence="1">
    <location>
        <begin position="116"/>
        <end position="134"/>
    </location>
</feature>
<dbReference type="InterPro" id="IPR025520">
    <property type="entry name" value="DUF4408"/>
</dbReference>
<dbReference type="AlphaFoldDB" id="A0AAQ3QIZ9"/>
<dbReference type="Proteomes" id="UP001327560">
    <property type="component" value="Chromosome 7"/>
</dbReference>
<keyword evidence="2" id="KW-1133">Transmembrane helix</keyword>
<feature type="transmembrane region" description="Helical" evidence="2">
    <location>
        <begin position="21"/>
        <end position="50"/>
    </location>
</feature>
<feature type="region of interest" description="Disordered" evidence="1">
    <location>
        <begin position="113"/>
        <end position="135"/>
    </location>
</feature>
<dbReference type="PANTHER" id="PTHR33098:SF109">
    <property type="entry name" value="OS07G0563400 PROTEIN"/>
    <property type="match status" value="1"/>
</dbReference>
<accession>A0AAQ3QIZ9</accession>